<dbReference type="OrthoDB" id="1655185at2"/>
<dbReference type="EMBL" id="WMQE01000001">
    <property type="protein sequence ID" value="MTK19868.1"/>
    <property type="molecule type" value="Genomic_DNA"/>
</dbReference>
<protein>
    <submittedName>
        <fullName evidence="1">Uncharacterized protein</fullName>
    </submittedName>
</protein>
<dbReference type="Pfam" id="PF10612">
    <property type="entry name" value="Spore-coat_CotZ"/>
    <property type="match status" value="1"/>
</dbReference>
<name>A0A173QYH6_9FIRM</name>
<reference evidence="1 2" key="1">
    <citation type="journal article" date="2019" name="Nat. Med.">
        <title>A library of human gut bacterial isolates paired with longitudinal multiomics data enables mechanistic microbiome research.</title>
        <authorList>
            <person name="Poyet M."/>
            <person name="Groussin M."/>
            <person name="Gibbons S.M."/>
            <person name="Avila-Pacheco J."/>
            <person name="Jiang X."/>
            <person name="Kearney S.M."/>
            <person name="Perrotta A.R."/>
            <person name="Berdy B."/>
            <person name="Zhao S."/>
            <person name="Lieberman T.D."/>
            <person name="Swanson P.K."/>
            <person name="Smith M."/>
            <person name="Roesemann S."/>
            <person name="Alexander J.E."/>
            <person name="Rich S.A."/>
            <person name="Livny J."/>
            <person name="Vlamakis H."/>
            <person name="Clish C."/>
            <person name="Bullock K."/>
            <person name="Deik A."/>
            <person name="Scott J."/>
            <person name="Pierce K.A."/>
            <person name="Xavier R.J."/>
            <person name="Alm E.J."/>
        </authorList>
    </citation>
    <scope>NUCLEOTIDE SEQUENCE [LARGE SCALE GENOMIC DNA]</scope>
    <source>
        <strain evidence="1 2">BIOML-A198</strain>
    </source>
</reference>
<proteinExistence type="predicted"/>
<evidence type="ECO:0000313" key="1">
    <source>
        <dbReference type="EMBL" id="MTK19868.1"/>
    </source>
</evidence>
<evidence type="ECO:0000313" key="2">
    <source>
        <dbReference type="Proteomes" id="UP000487649"/>
    </source>
</evidence>
<dbReference type="AlphaFoldDB" id="A0A173QYH6"/>
<dbReference type="Proteomes" id="UP000487649">
    <property type="component" value="Unassembled WGS sequence"/>
</dbReference>
<dbReference type="InterPro" id="IPR019593">
    <property type="entry name" value="Spore_coat_protein_Z/Y"/>
</dbReference>
<sequence>MSSETTRTIKYSPVADTLRFINRLQQAATPTDSSILRYNNLILGEASKANTRPFILYLPNGEPFKLATLPDSGLQSASLFRVEDVNENSATIRALAYNSNANSNHSNDARDMSDSDGFRHINTINDDLNVFERQGLTSISLIPTKTLCTVDLNSFIAIQCLEDVYVPLDDNNL</sequence>
<accession>A0A173QYH6</accession>
<comment type="caution">
    <text evidence="1">The sequence shown here is derived from an EMBL/GenBank/DDBJ whole genome shotgun (WGS) entry which is preliminary data.</text>
</comment>
<dbReference type="GeneID" id="60060109"/>
<organism evidence="1 2">
    <name type="scientific">Turicibacter sanguinis</name>
    <dbReference type="NCBI Taxonomy" id="154288"/>
    <lineage>
        <taxon>Bacteria</taxon>
        <taxon>Bacillati</taxon>
        <taxon>Bacillota</taxon>
        <taxon>Erysipelotrichia</taxon>
        <taxon>Erysipelotrichales</taxon>
        <taxon>Turicibacteraceae</taxon>
        <taxon>Turicibacter</taxon>
    </lineage>
</organism>
<gene>
    <name evidence="1" type="ORF">GMA92_00250</name>
</gene>
<dbReference type="RefSeq" id="WP_006784031.1">
    <property type="nucleotide sequence ID" value="NZ_CABJBH010000005.1"/>
</dbReference>